<evidence type="ECO:0000256" key="9">
    <source>
        <dbReference type="SAM" id="Phobius"/>
    </source>
</evidence>
<evidence type="ECO:0000256" key="6">
    <source>
        <dbReference type="ARBA" id="ARBA00023136"/>
    </source>
</evidence>
<dbReference type="InterPro" id="IPR002110">
    <property type="entry name" value="Ankyrin_rpt"/>
</dbReference>
<dbReference type="InterPro" id="IPR026961">
    <property type="entry name" value="PGG_dom"/>
</dbReference>
<feature type="domain" description="PGG" evidence="10">
    <location>
        <begin position="276"/>
        <end position="392"/>
    </location>
</feature>
<evidence type="ECO:0000313" key="11">
    <source>
        <dbReference type="EMBL" id="KAF5936379.1"/>
    </source>
</evidence>
<organism evidence="11 12">
    <name type="scientific">Camellia sinensis</name>
    <name type="common">Tea plant</name>
    <name type="synonym">Thea sinensis</name>
    <dbReference type="NCBI Taxonomy" id="4442"/>
    <lineage>
        <taxon>Eukaryota</taxon>
        <taxon>Viridiplantae</taxon>
        <taxon>Streptophyta</taxon>
        <taxon>Embryophyta</taxon>
        <taxon>Tracheophyta</taxon>
        <taxon>Spermatophyta</taxon>
        <taxon>Magnoliopsida</taxon>
        <taxon>eudicotyledons</taxon>
        <taxon>Gunneridae</taxon>
        <taxon>Pentapetalae</taxon>
        <taxon>asterids</taxon>
        <taxon>Ericales</taxon>
        <taxon>Theaceae</taxon>
        <taxon>Camellia</taxon>
    </lineage>
</organism>
<dbReference type="GO" id="GO:0005886">
    <property type="term" value="C:plasma membrane"/>
    <property type="evidence" value="ECO:0007669"/>
    <property type="project" value="TreeGrafter"/>
</dbReference>
<dbReference type="SUPFAM" id="SSF48403">
    <property type="entry name" value="Ankyrin repeat"/>
    <property type="match status" value="1"/>
</dbReference>
<accession>A0A7J7G6M6</accession>
<dbReference type="AlphaFoldDB" id="A0A7J7G6M6"/>
<dbReference type="PROSITE" id="PS50297">
    <property type="entry name" value="ANK_REP_REGION"/>
    <property type="match status" value="2"/>
</dbReference>
<evidence type="ECO:0000259" key="10">
    <source>
        <dbReference type="Pfam" id="PF13962"/>
    </source>
</evidence>
<dbReference type="PANTHER" id="PTHR24186:SF37">
    <property type="entry name" value="PGG DOMAIN-CONTAINING PROTEIN"/>
    <property type="match status" value="1"/>
</dbReference>
<dbReference type="EMBL" id="JACBKZ010000013">
    <property type="protein sequence ID" value="KAF5936379.1"/>
    <property type="molecule type" value="Genomic_DNA"/>
</dbReference>
<evidence type="ECO:0000256" key="4">
    <source>
        <dbReference type="ARBA" id="ARBA00022989"/>
    </source>
</evidence>
<reference evidence="12" key="1">
    <citation type="journal article" date="2020" name="Nat. Commun.">
        <title>Genome assembly of wild tea tree DASZ reveals pedigree and selection history of tea varieties.</title>
        <authorList>
            <person name="Zhang W."/>
            <person name="Zhang Y."/>
            <person name="Qiu H."/>
            <person name="Guo Y."/>
            <person name="Wan H."/>
            <person name="Zhang X."/>
            <person name="Scossa F."/>
            <person name="Alseekh S."/>
            <person name="Zhang Q."/>
            <person name="Wang P."/>
            <person name="Xu L."/>
            <person name="Schmidt M.H."/>
            <person name="Jia X."/>
            <person name="Li D."/>
            <person name="Zhu A."/>
            <person name="Guo F."/>
            <person name="Chen W."/>
            <person name="Ni D."/>
            <person name="Usadel B."/>
            <person name="Fernie A.R."/>
            <person name="Wen W."/>
        </authorList>
    </citation>
    <scope>NUCLEOTIDE SEQUENCE [LARGE SCALE GENOMIC DNA]</scope>
    <source>
        <strain evidence="12">cv. G240</strain>
    </source>
</reference>
<protein>
    <recommendedName>
        <fullName evidence="10">PGG domain-containing protein</fullName>
    </recommendedName>
</protein>
<evidence type="ECO:0000256" key="1">
    <source>
        <dbReference type="ARBA" id="ARBA00004141"/>
    </source>
</evidence>
<feature type="region of interest" description="Disordered" evidence="8">
    <location>
        <begin position="1"/>
        <end position="22"/>
    </location>
</feature>
<dbReference type="Gene3D" id="1.25.40.20">
    <property type="entry name" value="Ankyrin repeat-containing domain"/>
    <property type="match status" value="3"/>
</dbReference>
<feature type="transmembrane region" description="Helical" evidence="9">
    <location>
        <begin position="406"/>
        <end position="430"/>
    </location>
</feature>
<keyword evidence="12" id="KW-1185">Reference proteome</keyword>
<keyword evidence="6 9" id="KW-0472">Membrane</keyword>
<dbReference type="Pfam" id="PF00023">
    <property type="entry name" value="Ank"/>
    <property type="match status" value="1"/>
</dbReference>
<evidence type="ECO:0000256" key="5">
    <source>
        <dbReference type="ARBA" id="ARBA00023043"/>
    </source>
</evidence>
<evidence type="ECO:0000256" key="8">
    <source>
        <dbReference type="SAM" id="MobiDB-lite"/>
    </source>
</evidence>
<evidence type="ECO:0000256" key="2">
    <source>
        <dbReference type="ARBA" id="ARBA00022692"/>
    </source>
</evidence>
<feature type="repeat" description="ANK" evidence="7">
    <location>
        <begin position="130"/>
        <end position="152"/>
    </location>
</feature>
<dbReference type="Pfam" id="PF12796">
    <property type="entry name" value="Ank_2"/>
    <property type="match status" value="2"/>
</dbReference>
<comment type="caution">
    <text evidence="11">The sequence shown here is derived from an EMBL/GenBank/DDBJ whole genome shotgun (WGS) entry which is preliminary data.</text>
</comment>
<keyword evidence="2 9" id="KW-0812">Transmembrane</keyword>
<feature type="transmembrane region" description="Helical" evidence="9">
    <location>
        <begin position="370"/>
        <end position="394"/>
    </location>
</feature>
<evidence type="ECO:0000313" key="12">
    <source>
        <dbReference type="Proteomes" id="UP000593564"/>
    </source>
</evidence>
<dbReference type="SMART" id="SM00248">
    <property type="entry name" value="ANK"/>
    <property type="match status" value="6"/>
</dbReference>
<evidence type="ECO:0000256" key="7">
    <source>
        <dbReference type="PROSITE-ProRule" id="PRU00023"/>
    </source>
</evidence>
<dbReference type="PANTHER" id="PTHR24186">
    <property type="entry name" value="PROTEIN PHOSPHATASE 1 REGULATORY SUBUNIT"/>
    <property type="match status" value="1"/>
</dbReference>
<dbReference type="PROSITE" id="PS50088">
    <property type="entry name" value="ANK_REPEAT"/>
    <property type="match status" value="2"/>
</dbReference>
<dbReference type="Proteomes" id="UP000593564">
    <property type="component" value="Unassembled WGS sequence"/>
</dbReference>
<keyword evidence="5 7" id="KW-0040">ANK repeat</keyword>
<evidence type="ECO:0000256" key="3">
    <source>
        <dbReference type="ARBA" id="ARBA00022737"/>
    </source>
</evidence>
<keyword evidence="4 9" id="KW-1133">Transmembrane helix</keyword>
<feature type="transmembrane region" description="Helical" evidence="9">
    <location>
        <begin position="337"/>
        <end position="358"/>
    </location>
</feature>
<feature type="repeat" description="ANK" evidence="7">
    <location>
        <begin position="96"/>
        <end position="128"/>
    </location>
</feature>
<dbReference type="Pfam" id="PF13962">
    <property type="entry name" value="PGG"/>
    <property type="match status" value="1"/>
</dbReference>
<comment type="subcellular location">
    <subcellularLocation>
        <location evidence="1">Membrane</location>
        <topology evidence="1">Multi-pass membrane protein</topology>
    </subcellularLocation>
</comment>
<name>A0A7J7G6M6_CAMSI</name>
<reference evidence="11 12" key="2">
    <citation type="submission" date="2020-07" db="EMBL/GenBank/DDBJ databases">
        <title>Genome assembly of wild tea tree DASZ reveals pedigree and selection history of tea varieties.</title>
        <authorList>
            <person name="Zhang W."/>
        </authorList>
    </citation>
    <scope>NUCLEOTIDE SEQUENCE [LARGE SCALE GENOMIC DNA]</scope>
    <source>
        <strain evidence="12">cv. G240</strain>
        <tissue evidence="11">Leaf</tissue>
    </source>
</reference>
<dbReference type="InterPro" id="IPR036770">
    <property type="entry name" value="Ankyrin_rpt-contain_sf"/>
</dbReference>
<gene>
    <name evidence="11" type="ORF">HYC85_027508</name>
</gene>
<proteinExistence type="predicted"/>
<feature type="compositionally biased region" description="Basic and acidic residues" evidence="8">
    <location>
        <begin position="9"/>
        <end position="22"/>
    </location>
</feature>
<keyword evidence="3" id="KW-0677">Repeat</keyword>
<sequence>MPFVHREKKKEIERERERESMEQIEQKKRLQEAAMEGNTQLLHEILAQNPLILDRLIVGCDFDETPLHAAALRGHIDFTTQLLNLNSELAKVLDSTRSSPLHLASAKGHIDIVKVLVPAAPNMCTAPNKDGLNPLHLAAMNGKVEVMGELLQTSRQAATATVDQGHGETILHLCVKYHQKEALDLLVHTLKDKIQGFINATDDYGNTILHVAVANKQIQTVQHLLTIDKIDVNAKNINGYTALDILAQSQRGVQDWDIQNSLKQAGALKAADNQGEWLAKKRDALMVVASLLATIAFQAGVSPPGGVWQNDSPKGSLHPHRTGEAVAAYTYPESYQFYLRANTISFVASLSTILLLISGLPLKRKNFMRILTTIMCLSITSIAFSYAFSLVAVTPKTHRVSLRRTLYVAVPVWCVVMVILLLAHTIQLTLRWLKDKNWKSAVENCQIKLGVKDANSNRDVQMT</sequence>